<reference evidence="2" key="1">
    <citation type="journal article" date="2012" name="MBio">
        <title>Comparative genome analysis of Trichophyton rubrum and related dermatophytes reveals candidate genes involved in infection.</title>
        <authorList>
            <person name="Martinez D.A."/>
            <person name="Oliver B.G."/>
            <person name="Graeser Y."/>
            <person name="Goldberg J.M."/>
            <person name="Li W."/>
            <person name="Martinez-Rossi N.M."/>
            <person name="Monod M."/>
            <person name="Shelest E."/>
            <person name="Barton R.C."/>
            <person name="Birch E."/>
            <person name="Brakhage A.A."/>
            <person name="Chen Z."/>
            <person name="Gurr S.J."/>
            <person name="Heiman D."/>
            <person name="Heitman J."/>
            <person name="Kosti I."/>
            <person name="Rossi A."/>
            <person name="Saif S."/>
            <person name="Samalova M."/>
            <person name="Saunders C.W."/>
            <person name="Shea T."/>
            <person name="Summerbell R.C."/>
            <person name="Xu J."/>
            <person name="Young S."/>
            <person name="Zeng Q."/>
            <person name="Birren B.W."/>
            <person name="Cuomo C.A."/>
            <person name="White T.C."/>
        </authorList>
    </citation>
    <scope>NUCLEOTIDE SEQUENCE [LARGE SCALE GENOMIC DNA]</scope>
    <source>
        <strain evidence="2">ATCC MYA-4605 / CBS 113480</strain>
    </source>
</reference>
<evidence type="ECO:0000313" key="2">
    <source>
        <dbReference type="Proteomes" id="UP000002035"/>
    </source>
</evidence>
<dbReference type="HOGENOM" id="CLU_2145273_0_0_1"/>
<proteinExistence type="predicted"/>
<accession>C5FRV7</accession>
<sequence>MIDRITSPCKGFAVVMEESGGCSLRRVALDPKMYRRTYVLTITIKQARVETTMHDMPPERNFEADVLVYHDCGAWQCESYVICALYISFVDISCYISEYGGSNTQRLGAKEA</sequence>
<protein>
    <submittedName>
        <fullName evidence="1">Uncharacterized protein</fullName>
    </submittedName>
</protein>
<gene>
    <name evidence="1" type="ORF">MCYG_05429</name>
</gene>
<organism evidence="1 2">
    <name type="scientific">Arthroderma otae (strain ATCC MYA-4605 / CBS 113480)</name>
    <name type="common">Microsporum canis</name>
    <dbReference type="NCBI Taxonomy" id="554155"/>
    <lineage>
        <taxon>Eukaryota</taxon>
        <taxon>Fungi</taxon>
        <taxon>Dikarya</taxon>
        <taxon>Ascomycota</taxon>
        <taxon>Pezizomycotina</taxon>
        <taxon>Eurotiomycetes</taxon>
        <taxon>Eurotiomycetidae</taxon>
        <taxon>Onygenales</taxon>
        <taxon>Arthrodermataceae</taxon>
        <taxon>Microsporum</taxon>
    </lineage>
</organism>
<name>C5FRV7_ARTOC</name>
<dbReference type="RefSeq" id="XP_002845560.1">
    <property type="nucleotide sequence ID" value="XM_002845514.1"/>
</dbReference>
<dbReference type="EMBL" id="DS995705">
    <property type="protein sequence ID" value="EEQ32610.1"/>
    <property type="molecule type" value="Genomic_DNA"/>
</dbReference>
<keyword evidence="2" id="KW-1185">Reference proteome</keyword>
<evidence type="ECO:0000313" key="1">
    <source>
        <dbReference type="EMBL" id="EEQ32610.1"/>
    </source>
</evidence>
<dbReference type="GeneID" id="9227163"/>
<dbReference type="AlphaFoldDB" id="C5FRV7"/>
<dbReference type="VEuPathDB" id="FungiDB:MCYG_05429"/>
<dbReference type="Proteomes" id="UP000002035">
    <property type="component" value="Unassembled WGS sequence"/>
</dbReference>